<dbReference type="InterPro" id="IPR000014">
    <property type="entry name" value="PAS"/>
</dbReference>
<dbReference type="Pfam" id="PF00990">
    <property type="entry name" value="GGDEF"/>
    <property type="match status" value="1"/>
</dbReference>
<feature type="domain" description="GGDEF" evidence="4">
    <location>
        <begin position="181"/>
        <end position="318"/>
    </location>
</feature>
<proteinExistence type="predicted"/>
<organism evidence="5 6">
    <name type="scientific">Candidatus Methylumidiphilus alinenensis</name>
    <dbReference type="NCBI Taxonomy" id="2202197"/>
    <lineage>
        <taxon>Bacteria</taxon>
        <taxon>Pseudomonadati</taxon>
        <taxon>Pseudomonadota</taxon>
        <taxon>Gammaproteobacteria</taxon>
        <taxon>Methylococcales</taxon>
        <taxon>Candidatus Methylumidiphilus</taxon>
    </lineage>
</organism>
<dbReference type="NCBIfam" id="TIGR00254">
    <property type="entry name" value="GGDEF"/>
    <property type="match status" value="1"/>
</dbReference>
<dbReference type="Proteomes" id="UP000249396">
    <property type="component" value="Unassembled WGS sequence"/>
</dbReference>
<evidence type="ECO:0000313" key="5">
    <source>
        <dbReference type="EMBL" id="PZN83318.1"/>
    </source>
</evidence>
<protein>
    <recommendedName>
        <fullName evidence="2">diguanylate cyclase</fullName>
        <ecNumber evidence="2">2.7.7.65</ecNumber>
    </recommendedName>
</protein>
<dbReference type="InterPro" id="IPR050469">
    <property type="entry name" value="Diguanylate_Cyclase"/>
</dbReference>
<accession>A0A2W4RUX1</accession>
<dbReference type="Gene3D" id="3.30.450.20">
    <property type="entry name" value="PAS domain"/>
    <property type="match status" value="1"/>
</dbReference>
<dbReference type="CDD" id="cd01949">
    <property type="entry name" value="GGDEF"/>
    <property type="match status" value="1"/>
</dbReference>
<dbReference type="PANTHER" id="PTHR45138:SF9">
    <property type="entry name" value="DIGUANYLATE CYCLASE DGCM-RELATED"/>
    <property type="match status" value="1"/>
</dbReference>
<dbReference type="GO" id="GO:0043709">
    <property type="term" value="P:cell adhesion involved in single-species biofilm formation"/>
    <property type="evidence" value="ECO:0007669"/>
    <property type="project" value="TreeGrafter"/>
</dbReference>
<dbReference type="Gene3D" id="3.30.70.270">
    <property type="match status" value="1"/>
</dbReference>
<name>A0A2W4RUX1_9GAMM</name>
<evidence type="ECO:0000313" key="6">
    <source>
        <dbReference type="Proteomes" id="UP000249396"/>
    </source>
</evidence>
<comment type="caution">
    <text evidence="5">The sequence shown here is derived from an EMBL/GenBank/DDBJ whole genome shotgun (WGS) entry which is preliminary data.</text>
</comment>
<dbReference type="SMART" id="SM00267">
    <property type="entry name" value="GGDEF"/>
    <property type="match status" value="1"/>
</dbReference>
<dbReference type="AlphaFoldDB" id="A0A2W4RUX1"/>
<dbReference type="SUPFAM" id="SSF55785">
    <property type="entry name" value="PYP-like sensor domain (PAS domain)"/>
    <property type="match status" value="1"/>
</dbReference>
<evidence type="ECO:0000256" key="1">
    <source>
        <dbReference type="ARBA" id="ARBA00001946"/>
    </source>
</evidence>
<dbReference type="SUPFAM" id="SSF55073">
    <property type="entry name" value="Nucleotide cyclase"/>
    <property type="match status" value="1"/>
</dbReference>
<dbReference type="EC" id="2.7.7.65" evidence="2"/>
<dbReference type="PANTHER" id="PTHR45138">
    <property type="entry name" value="REGULATORY COMPONENTS OF SENSORY TRANSDUCTION SYSTEM"/>
    <property type="match status" value="1"/>
</dbReference>
<dbReference type="InterPro" id="IPR029787">
    <property type="entry name" value="Nucleotide_cyclase"/>
</dbReference>
<dbReference type="FunFam" id="3.30.70.270:FF:000001">
    <property type="entry name" value="Diguanylate cyclase domain protein"/>
    <property type="match status" value="1"/>
</dbReference>
<dbReference type="CDD" id="cd00130">
    <property type="entry name" value="PAS"/>
    <property type="match status" value="1"/>
</dbReference>
<comment type="catalytic activity">
    <reaction evidence="3">
        <text>2 GTP = 3',3'-c-di-GMP + 2 diphosphate</text>
        <dbReference type="Rhea" id="RHEA:24898"/>
        <dbReference type="ChEBI" id="CHEBI:33019"/>
        <dbReference type="ChEBI" id="CHEBI:37565"/>
        <dbReference type="ChEBI" id="CHEBI:58805"/>
        <dbReference type="EC" id="2.7.7.65"/>
    </reaction>
</comment>
<dbReference type="GO" id="GO:0005886">
    <property type="term" value="C:plasma membrane"/>
    <property type="evidence" value="ECO:0007669"/>
    <property type="project" value="TreeGrafter"/>
</dbReference>
<gene>
    <name evidence="5" type="ORF">DM484_04645</name>
</gene>
<dbReference type="PROSITE" id="PS50887">
    <property type="entry name" value="GGDEF"/>
    <property type="match status" value="1"/>
</dbReference>
<dbReference type="InterPro" id="IPR043128">
    <property type="entry name" value="Rev_trsase/Diguanyl_cyclase"/>
</dbReference>
<dbReference type="InterPro" id="IPR035965">
    <property type="entry name" value="PAS-like_dom_sf"/>
</dbReference>
<dbReference type="SMART" id="SM00091">
    <property type="entry name" value="PAS"/>
    <property type="match status" value="1"/>
</dbReference>
<dbReference type="GO" id="GO:1902201">
    <property type="term" value="P:negative regulation of bacterial-type flagellum-dependent cell motility"/>
    <property type="evidence" value="ECO:0007669"/>
    <property type="project" value="TreeGrafter"/>
</dbReference>
<dbReference type="EMBL" id="QJPH01000188">
    <property type="protein sequence ID" value="PZN83318.1"/>
    <property type="molecule type" value="Genomic_DNA"/>
</dbReference>
<evidence type="ECO:0000256" key="2">
    <source>
        <dbReference type="ARBA" id="ARBA00012528"/>
    </source>
</evidence>
<dbReference type="InterPro" id="IPR000160">
    <property type="entry name" value="GGDEF_dom"/>
</dbReference>
<sequence>MNPELYLAALVVQEAQMGLMVLDSNENIVLFNEWLVKAACLPEKDAIGKNLLQLFPELQGTRLQSAVETSLQKGFPSLLSQSLNRTPFPIYAGAEEYKTGIRMEQLIHVIPLKGGGITPQRHCIIQIANVSEAVRREKILIEQAKELRRNLITDGLTGIYSRRYWEEQTLVEFRKARRDCSPVAMMMLDVDLFKHFNDTYGHPEGDLCLQRVARAAANELKRPRDILARYGGEEFVALLPETNLEGAAVVSERIVKAIQNLQIPHLKSNVAPYVTLSIGVACGFPVGGDTQETIISEADQALYAAKHLGRNRVVLRKDEFFFTTGNIKITNGIL</sequence>
<dbReference type="GO" id="GO:0052621">
    <property type="term" value="F:diguanylate cyclase activity"/>
    <property type="evidence" value="ECO:0007669"/>
    <property type="project" value="UniProtKB-EC"/>
</dbReference>
<comment type="cofactor">
    <cofactor evidence="1">
        <name>Mg(2+)</name>
        <dbReference type="ChEBI" id="CHEBI:18420"/>
    </cofactor>
</comment>
<evidence type="ECO:0000259" key="4">
    <source>
        <dbReference type="PROSITE" id="PS50887"/>
    </source>
</evidence>
<evidence type="ECO:0000256" key="3">
    <source>
        <dbReference type="ARBA" id="ARBA00034247"/>
    </source>
</evidence>
<reference evidence="5 6" key="1">
    <citation type="journal article" date="2018" name="Aquat. Microb. Ecol.">
        <title>Gammaproteobacterial methanotrophs dominate.</title>
        <authorList>
            <person name="Rissanen A.J."/>
            <person name="Saarenheimo J."/>
            <person name="Tiirola M."/>
            <person name="Peura S."/>
            <person name="Aalto S.L."/>
            <person name="Karvinen A."/>
            <person name="Nykanen H."/>
        </authorList>
    </citation>
    <scope>NUCLEOTIDE SEQUENCE [LARGE SCALE GENOMIC DNA]</scope>
    <source>
        <strain evidence="5">AMbin10</strain>
    </source>
</reference>